<feature type="region of interest" description="Disordered" evidence="1">
    <location>
        <begin position="141"/>
        <end position="171"/>
    </location>
</feature>
<evidence type="ECO:0000313" key="3">
    <source>
        <dbReference type="EMBL" id="SHN20926.1"/>
    </source>
</evidence>
<dbReference type="EMBL" id="FRCS01000003">
    <property type="protein sequence ID" value="SHN20926.1"/>
    <property type="molecule type" value="Genomic_DNA"/>
</dbReference>
<dbReference type="OrthoDB" id="3292822at2"/>
<keyword evidence="2" id="KW-0472">Membrane</keyword>
<evidence type="ECO:0000256" key="1">
    <source>
        <dbReference type="SAM" id="MobiDB-lite"/>
    </source>
</evidence>
<dbReference type="InterPro" id="IPR052534">
    <property type="entry name" value="Extracell_DNA_Util/SecSys_Comp"/>
</dbReference>
<dbReference type="STRING" id="134849.SAMN05443668_103684"/>
<dbReference type="PANTHER" id="PTHR40278">
    <property type="entry name" value="DNA UTILIZATION PROTEIN HOFN"/>
    <property type="match status" value="1"/>
</dbReference>
<dbReference type="RefSeq" id="WP_073256973.1">
    <property type="nucleotide sequence ID" value="NZ_FRCS01000003.1"/>
</dbReference>
<protein>
    <recommendedName>
        <fullName evidence="5">Fimbrial assembly protein (PilN)</fullName>
    </recommendedName>
</protein>
<keyword evidence="2" id="KW-0812">Transmembrane</keyword>
<evidence type="ECO:0000313" key="4">
    <source>
        <dbReference type="Proteomes" id="UP000184440"/>
    </source>
</evidence>
<accession>A0A1M7PTS0</accession>
<keyword evidence="4" id="KW-1185">Reference proteome</keyword>
<feature type="compositionally biased region" description="Low complexity" evidence="1">
    <location>
        <begin position="143"/>
        <end position="159"/>
    </location>
</feature>
<sequence>MTTAVSPPVPDGSTHRLLALSANLLPPEVVQQRRLVRIRLVVLASLGTVIVLLAAGYAVAHWQSTRQEQKLADAQTEAIVLHQQMRAYDELVTAQTQTTKIDTQLAKLLATDVQWATLFGKLRAAAPRGLDLTGVSVALTDPTTQGTSGGSSSTTTASGLPSADGKTPIGSLTINGTSTTKTAIAGYVDSIGKVTGVGNVLLAGVTDQDDGTDFTLRADLAPTLLSHHYTSASD</sequence>
<organism evidence="3 4">
    <name type="scientific">Cryptosporangium aurantiacum</name>
    <dbReference type="NCBI Taxonomy" id="134849"/>
    <lineage>
        <taxon>Bacteria</taxon>
        <taxon>Bacillati</taxon>
        <taxon>Actinomycetota</taxon>
        <taxon>Actinomycetes</taxon>
        <taxon>Cryptosporangiales</taxon>
        <taxon>Cryptosporangiaceae</taxon>
        <taxon>Cryptosporangium</taxon>
    </lineage>
</organism>
<gene>
    <name evidence="3" type="ORF">SAMN05443668_103684</name>
</gene>
<dbReference type="AlphaFoldDB" id="A0A1M7PTS0"/>
<feature type="transmembrane region" description="Helical" evidence="2">
    <location>
        <begin position="40"/>
        <end position="60"/>
    </location>
</feature>
<reference evidence="3 4" key="1">
    <citation type="submission" date="2016-11" db="EMBL/GenBank/DDBJ databases">
        <authorList>
            <person name="Jaros S."/>
            <person name="Januszkiewicz K."/>
            <person name="Wedrychowicz H."/>
        </authorList>
    </citation>
    <scope>NUCLEOTIDE SEQUENCE [LARGE SCALE GENOMIC DNA]</scope>
    <source>
        <strain evidence="3 4">DSM 46144</strain>
    </source>
</reference>
<evidence type="ECO:0008006" key="5">
    <source>
        <dbReference type="Google" id="ProtNLM"/>
    </source>
</evidence>
<dbReference type="PANTHER" id="PTHR40278:SF1">
    <property type="entry name" value="DNA UTILIZATION PROTEIN HOFN"/>
    <property type="match status" value="1"/>
</dbReference>
<keyword evidence="2" id="KW-1133">Transmembrane helix</keyword>
<dbReference type="Proteomes" id="UP000184440">
    <property type="component" value="Unassembled WGS sequence"/>
</dbReference>
<evidence type="ECO:0000256" key="2">
    <source>
        <dbReference type="SAM" id="Phobius"/>
    </source>
</evidence>
<name>A0A1M7PTS0_9ACTN</name>
<proteinExistence type="predicted"/>